<evidence type="ECO:0000256" key="8">
    <source>
        <dbReference type="ARBA" id="ARBA00023180"/>
    </source>
</evidence>
<evidence type="ECO:0000256" key="5">
    <source>
        <dbReference type="ARBA" id="ARBA00022989"/>
    </source>
</evidence>
<comment type="subcellular location">
    <subcellularLocation>
        <location evidence="1">Membrane</location>
        <topology evidence="1">Single-pass type I membrane protein</topology>
    </subcellularLocation>
</comment>
<dbReference type="AlphaFoldDB" id="A0A9P0KX80"/>
<feature type="domain" description="Ig-like" evidence="13">
    <location>
        <begin position="19"/>
        <end position="129"/>
    </location>
</feature>
<keyword evidence="15" id="KW-1185">Reference proteome</keyword>
<feature type="chain" id="PRO_5040176785" description="Ig-like domain-containing protein" evidence="12">
    <location>
        <begin position="25"/>
        <end position="806"/>
    </location>
</feature>
<dbReference type="InterPro" id="IPR051275">
    <property type="entry name" value="Cell_adhesion_signaling"/>
</dbReference>
<dbReference type="FunFam" id="2.60.40.10:FF:000077">
    <property type="entry name" value="Kirre like nephrin family adhesion molecule 3"/>
    <property type="match status" value="1"/>
</dbReference>
<dbReference type="SMART" id="SM00408">
    <property type="entry name" value="IGc2"/>
    <property type="match status" value="5"/>
</dbReference>
<dbReference type="GO" id="GO:0005886">
    <property type="term" value="C:plasma membrane"/>
    <property type="evidence" value="ECO:0007669"/>
    <property type="project" value="TreeGrafter"/>
</dbReference>
<evidence type="ECO:0000256" key="9">
    <source>
        <dbReference type="ARBA" id="ARBA00023319"/>
    </source>
</evidence>
<dbReference type="Proteomes" id="UP001152888">
    <property type="component" value="Unassembled WGS sequence"/>
</dbReference>
<evidence type="ECO:0000256" key="3">
    <source>
        <dbReference type="ARBA" id="ARBA00022729"/>
    </source>
</evidence>
<dbReference type="Pfam" id="PF13927">
    <property type="entry name" value="Ig_3"/>
    <property type="match status" value="1"/>
</dbReference>
<accession>A0A9P0KX80</accession>
<feature type="domain" description="Ig-like" evidence="13">
    <location>
        <begin position="239"/>
        <end position="327"/>
    </location>
</feature>
<evidence type="ECO:0000256" key="10">
    <source>
        <dbReference type="SAM" id="MobiDB-lite"/>
    </source>
</evidence>
<feature type="region of interest" description="Disordered" evidence="10">
    <location>
        <begin position="714"/>
        <end position="736"/>
    </location>
</feature>
<dbReference type="InterPro" id="IPR036179">
    <property type="entry name" value="Ig-like_dom_sf"/>
</dbReference>
<dbReference type="GO" id="GO:0005911">
    <property type="term" value="C:cell-cell junction"/>
    <property type="evidence" value="ECO:0007669"/>
    <property type="project" value="TreeGrafter"/>
</dbReference>
<dbReference type="PANTHER" id="PTHR11640">
    <property type="entry name" value="NEPHRIN"/>
    <property type="match status" value="1"/>
</dbReference>
<evidence type="ECO:0000256" key="11">
    <source>
        <dbReference type="SAM" id="Phobius"/>
    </source>
</evidence>
<dbReference type="InterPro" id="IPR003598">
    <property type="entry name" value="Ig_sub2"/>
</dbReference>
<dbReference type="PANTHER" id="PTHR11640:SF31">
    <property type="entry name" value="IRREGULAR CHIASM C-ROUGHEST PROTEIN-RELATED"/>
    <property type="match status" value="1"/>
</dbReference>
<evidence type="ECO:0000256" key="12">
    <source>
        <dbReference type="SAM" id="SignalP"/>
    </source>
</evidence>
<dbReference type="InterPro" id="IPR013783">
    <property type="entry name" value="Ig-like_fold"/>
</dbReference>
<dbReference type="Gene3D" id="2.60.40.10">
    <property type="entry name" value="Immunoglobulins"/>
    <property type="match status" value="5"/>
</dbReference>
<dbReference type="Pfam" id="PF07679">
    <property type="entry name" value="I-set"/>
    <property type="match status" value="1"/>
</dbReference>
<dbReference type="InterPro" id="IPR003599">
    <property type="entry name" value="Ig_sub"/>
</dbReference>
<dbReference type="InterPro" id="IPR013098">
    <property type="entry name" value="Ig_I-set"/>
</dbReference>
<evidence type="ECO:0000256" key="2">
    <source>
        <dbReference type="ARBA" id="ARBA00022692"/>
    </source>
</evidence>
<evidence type="ECO:0000313" key="15">
    <source>
        <dbReference type="Proteomes" id="UP001152888"/>
    </source>
</evidence>
<evidence type="ECO:0000256" key="4">
    <source>
        <dbReference type="ARBA" id="ARBA00022737"/>
    </source>
</evidence>
<evidence type="ECO:0000259" key="13">
    <source>
        <dbReference type="PROSITE" id="PS50835"/>
    </source>
</evidence>
<dbReference type="InterPro" id="IPR013162">
    <property type="entry name" value="CD80_C2-set"/>
</dbReference>
<dbReference type="InterPro" id="IPR007110">
    <property type="entry name" value="Ig-like_dom"/>
</dbReference>
<evidence type="ECO:0000256" key="6">
    <source>
        <dbReference type="ARBA" id="ARBA00023136"/>
    </source>
</evidence>
<dbReference type="Pfam" id="PF08205">
    <property type="entry name" value="C2-set_2"/>
    <property type="match status" value="1"/>
</dbReference>
<dbReference type="PROSITE" id="PS50835">
    <property type="entry name" value="IG_LIKE"/>
    <property type="match status" value="5"/>
</dbReference>
<feature type="domain" description="Ig-like" evidence="13">
    <location>
        <begin position="137"/>
        <end position="232"/>
    </location>
</feature>
<feature type="signal peptide" evidence="12">
    <location>
        <begin position="1"/>
        <end position="24"/>
    </location>
</feature>
<dbReference type="OrthoDB" id="6413693at2759"/>
<keyword evidence="4" id="KW-0677">Repeat</keyword>
<feature type="domain" description="Ig-like" evidence="13">
    <location>
        <begin position="330"/>
        <end position="409"/>
    </location>
</feature>
<keyword evidence="7" id="KW-1015">Disulfide bond</keyword>
<feature type="compositionally biased region" description="Low complexity" evidence="10">
    <location>
        <begin position="719"/>
        <end position="728"/>
    </location>
</feature>
<keyword evidence="3 12" id="KW-0732">Signal</keyword>
<keyword evidence="6 11" id="KW-0472">Membrane</keyword>
<name>A0A9P0KX80_ACAOB</name>
<dbReference type="SUPFAM" id="SSF48726">
    <property type="entry name" value="Immunoglobulin"/>
    <property type="match status" value="4"/>
</dbReference>
<keyword evidence="8" id="KW-0325">Glycoprotein</keyword>
<evidence type="ECO:0000313" key="14">
    <source>
        <dbReference type="EMBL" id="CAH1984754.1"/>
    </source>
</evidence>
<proteinExistence type="predicted"/>
<feature type="transmembrane region" description="Helical" evidence="11">
    <location>
        <begin position="512"/>
        <end position="538"/>
    </location>
</feature>
<organism evidence="14 15">
    <name type="scientific">Acanthoscelides obtectus</name>
    <name type="common">Bean weevil</name>
    <name type="synonym">Bruchus obtectus</name>
    <dbReference type="NCBI Taxonomy" id="200917"/>
    <lineage>
        <taxon>Eukaryota</taxon>
        <taxon>Metazoa</taxon>
        <taxon>Ecdysozoa</taxon>
        <taxon>Arthropoda</taxon>
        <taxon>Hexapoda</taxon>
        <taxon>Insecta</taxon>
        <taxon>Pterygota</taxon>
        <taxon>Neoptera</taxon>
        <taxon>Endopterygota</taxon>
        <taxon>Coleoptera</taxon>
        <taxon>Polyphaga</taxon>
        <taxon>Cucujiformia</taxon>
        <taxon>Chrysomeloidea</taxon>
        <taxon>Chrysomelidae</taxon>
        <taxon>Bruchinae</taxon>
        <taxon>Bruchini</taxon>
        <taxon>Acanthoscelides</taxon>
    </lineage>
</organism>
<sequence>MTTSHKFLLLLLRIAILLPSFLHAEVIREQKFAMEPQDQTAVVGSRVTLPCRVIGKSGILQWTKDDFGLGTHRNLSGFERYTMIGSDEEGDFSLEIFPVMLDDDAKYECQVSSGSQGQKGIRSRVAQLTVLVPPEPPRITQGDRLVTTEDREIELECISYGGKPAAEITWIDGLGNVLTDGIEYIVEKLSDGRRYTAKSILKLTPRKIHHNTTFTCQAQNTAERTHRSAKLKLEVKYAPKVSVSILSGANAGGRIPEGSEVRLGCKADANPSNVQYRWFLNDEPLIGDYGTELVLFNVTRKHHDAIVKCEAQNAVGKSEESQTLDVSYGPQFRNRPRNIQADHGSSVTMTCDVDGNPFPDVSWYHENSKKIVSTSPNLTLRVDEKTAGKYYCKAKVPGFPEIGAEASILLKGPPSIVSHRTQFGIEGDNVRVECTAFSIPAPQRVMWTFNGKEVDLHDQDYSILEDPLPEGVKSTLIIRESQERHFGMYNCSVSNAYGTDVVEISLMPQKSFPMLIIVIGVIGAVIVLIIIIMIIFLCHRQGNKKPPPETDTNTIEKQCKESDRSSNISDLKLDLRAGSSNSNMHCDLDYIPGAESETGSESVITRIGVPLAGPVNVNSQDIYRYSADYTEPNFPPKDGQNNNGYVPYVDYARDYTPPTIQPSVSQACVVTSESLQSTRLQLLPLGGLPNGGPPSVDPRFSATYGNPYLRQPPPGVGLPTPNTANPAATPAPPPYTRDLRCTSSAATMLTSSHSPTMTMVTTTSPMSVTSLNGAPHAVRLPNSPTSQYIVPNSNVTIKRATMATHV</sequence>
<protein>
    <recommendedName>
        <fullName evidence="13">Ig-like domain-containing protein</fullName>
    </recommendedName>
</protein>
<dbReference type="SMART" id="SM00409">
    <property type="entry name" value="IG"/>
    <property type="match status" value="5"/>
</dbReference>
<keyword evidence="5 11" id="KW-1133">Transmembrane helix</keyword>
<reference evidence="14" key="1">
    <citation type="submission" date="2022-03" db="EMBL/GenBank/DDBJ databases">
        <authorList>
            <person name="Sayadi A."/>
        </authorList>
    </citation>
    <scope>NUCLEOTIDE SEQUENCE</scope>
</reference>
<keyword evidence="2 11" id="KW-0812">Transmembrane</keyword>
<dbReference type="GO" id="GO:0098609">
    <property type="term" value="P:cell-cell adhesion"/>
    <property type="evidence" value="ECO:0007669"/>
    <property type="project" value="TreeGrafter"/>
</dbReference>
<dbReference type="CDD" id="cd00096">
    <property type="entry name" value="Ig"/>
    <property type="match status" value="2"/>
</dbReference>
<feature type="domain" description="Ig-like" evidence="13">
    <location>
        <begin position="413"/>
        <end position="505"/>
    </location>
</feature>
<keyword evidence="9" id="KW-0393">Immunoglobulin domain</keyword>
<comment type="caution">
    <text evidence="14">The sequence shown here is derived from an EMBL/GenBank/DDBJ whole genome shotgun (WGS) entry which is preliminary data.</text>
</comment>
<evidence type="ECO:0000256" key="1">
    <source>
        <dbReference type="ARBA" id="ARBA00004479"/>
    </source>
</evidence>
<dbReference type="GO" id="GO:0050839">
    <property type="term" value="F:cell adhesion molecule binding"/>
    <property type="evidence" value="ECO:0007669"/>
    <property type="project" value="TreeGrafter"/>
</dbReference>
<feature type="region of interest" description="Disordered" evidence="10">
    <location>
        <begin position="544"/>
        <end position="563"/>
    </location>
</feature>
<dbReference type="EMBL" id="CAKOFQ010006962">
    <property type="protein sequence ID" value="CAH1984754.1"/>
    <property type="molecule type" value="Genomic_DNA"/>
</dbReference>
<gene>
    <name evidence="14" type="ORF">ACAOBT_LOCUS16293</name>
</gene>
<dbReference type="Pfam" id="PF13895">
    <property type="entry name" value="Ig_2"/>
    <property type="match status" value="1"/>
</dbReference>
<evidence type="ECO:0000256" key="7">
    <source>
        <dbReference type="ARBA" id="ARBA00023157"/>
    </source>
</evidence>